<proteinExistence type="predicted"/>
<reference evidence="1 2" key="1">
    <citation type="journal article" date="2022" name="Plant J.">
        <title>Chromosome-level genome of Camellia lanceoleosa provides a valuable resource for understanding genome evolution and self-incompatibility.</title>
        <authorList>
            <person name="Gong W."/>
            <person name="Xiao S."/>
            <person name="Wang L."/>
            <person name="Liao Z."/>
            <person name="Chang Y."/>
            <person name="Mo W."/>
            <person name="Hu G."/>
            <person name="Li W."/>
            <person name="Zhao G."/>
            <person name="Zhu H."/>
            <person name="Hu X."/>
            <person name="Ji K."/>
            <person name="Xiang X."/>
            <person name="Song Q."/>
            <person name="Yuan D."/>
            <person name="Jin S."/>
            <person name="Zhang L."/>
        </authorList>
    </citation>
    <scope>NUCLEOTIDE SEQUENCE [LARGE SCALE GENOMIC DNA]</scope>
    <source>
        <strain evidence="1">SQ_2022a</strain>
    </source>
</reference>
<accession>A0ACC0HFZ2</accession>
<sequence>MLSLPQSQKQTMATPLNQIVVSKSATNQQIPAPNMPYVSLTKANEQLVLRQPRRTNLIVWCGAILCLIFSLLLIFFGVGTLIVYLVIKPRIPAFDTPIASLSAIYFDSPEYFNGDFTFVANFSNPSRKLDVRFEYVEIKLYFFDSLIATQALQPFTQRRGEARLVSVHMISSLVYLPPNMALDLQKQVQRNRIMYNIRGTFRVRANLGLLHFSYWLHGRCQVEMTGPPTGVLFGRNCRTKR</sequence>
<keyword evidence="2" id="KW-1185">Reference proteome</keyword>
<evidence type="ECO:0000313" key="1">
    <source>
        <dbReference type="EMBL" id="KAI8012061.1"/>
    </source>
</evidence>
<organism evidence="1 2">
    <name type="scientific">Camellia lanceoleosa</name>
    <dbReference type="NCBI Taxonomy" id="1840588"/>
    <lineage>
        <taxon>Eukaryota</taxon>
        <taxon>Viridiplantae</taxon>
        <taxon>Streptophyta</taxon>
        <taxon>Embryophyta</taxon>
        <taxon>Tracheophyta</taxon>
        <taxon>Spermatophyta</taxon>
        <taxon>Magnoliopsida</taxon>
        <taxon>eudicotyledons</taxon>
        <taxon>Gunneridae</taxon>
        <taxon>Pentapetalae</taxon>
        <taxon>asterids</taxon>
        <taxon>Ericales</taxon>
        <taxon>Theaceae</taxon>
        <taxon>Camellia</taxon>
    </lineage>
</organism>
<gene>
    <name evidence="1" type="ORF">LOK49_LG06G00245</name>
</gene>
<dbReference type="EMBL" id="CM045762">
    <property type="protein sequence ID" value="KAI8012061.1"/>
    <property type="molecule type" value="Genomic_DNA"/>
</dbReference>
<comment type="caution">
    <text evidence="1">The sequence shown here is derived from an EMBL/GenBank/DDBJ whole genome shotgun (WGS) entry which is preliminary data.</text>
</comment>
<name>A0ACC0HFZ2_9ERIC</name>
<evidence type="ECO:0000313" key="2">
    <source>
        <dbReference type="Proteomes" id="UP001060215"/>
    </source>
</evidence>
<dbReference type="Proteomes" id="UP001060215">
    <property type="component" value="Chromosome 5"/>
</dbReference>
<protein>
    <submittedName>
        <fullName evidence="1">NDR1/HIN1-like protein 3</fullName>
    </submittedName>
</protein>